<protein>
    <submittedName>
        <fullName evidence="1">Uncharacterized protein</fullName>
    </submittedName>
</protein>
<evidence type="ECO:0000313" key="2">
    <source>
        <dbReference type="Proteomes" id="UP001196873"/>
    </source>
</evidence>
<dbReference type="EMBL" id="JAHXRF010000008">
    <property type="protein sequence ID" value="MBW4865601.1"/>
    <property type="molecule type" value="Genomic_DNA"/>
</dbReference>
<dbReference type="Proteomes" id="UP001196873">
    <property type="component" value="Unassembled WGS sequence"/>
</dbReference>
<comment type="caution">
    <text evidence="1">The sequence shown here is derived from an EMBL/GenBank/DDBJ whole genome shotgun (WGS) entry which is preliminary data.</text>
</comment>
<evidence type="ECO:0000313" key="1">
    <source>
        <dbReference type="EMBL" id="MBW4865601.1"/>
    </source>
</evidence>
<organism evidence="1 2">
    <name type="scientific">Segatella salivae</name>
    <dbReference type="NCBI Taxonomy" id="228604"/>
    <lineage>
        <taxon>Bacteria</taxon>
        <taxon>Pseudomonadati</taxon>
        <taxon>Bacteroidota</taxon>
        <taxon>Bacteroidia</taxon>
        <taxon>Bacteroidales</taxon>
        <taxon>Prevotellaceae</taxon>
        <taxon>Segatella</taxon>
    </lineage>
</organism>
<name>A0AAW4NL88_9BACT</name>
<dbReference type="GeneID" id="78499244"/>
<sequence length="47" mass="5703">MAYKTVKYSNREEAAEALHKMIERKREWVEKTEQEFKELAKLRSTNT</sequence>
<gene>
    <name evidence="1" type="ORF">KZY68_06160</name>
</gene>
<proteinExistence type="predicted"/>
<dbReference type="RefSeq" id="WP_007133393.1">
    <property type="nucleotide sequence ID" value="NZ_CABKPN010000001.1"/>
</dbReference>
<accession>A0AAW4NL88</accession>
<reference evidence="1" key="1">
    <citation type="submission" date="2021-07" db="EMBL/GenBank/DDBJ databases">
        <title>Genomic diversity and antimicrobial resistance of Prevotella spp. isolated from chronic lung disease airways.</title>
        <authorList>
            <person name="Webb K.A."/>
            <person name="Olagoke O.S."/>
            <person name="Baird T."/>
            <person name="Neill J."/>
            <person name="Pham A."/>
            <person name="Wells T.J."/>
            <person name="Ramsay K.A."/>
            <person name="Bell S.C."/>
            <person name="Sarovich D.S."/>
            <person name="Price E.P."/>
        </authorList>
    </citation>
    <scope>NUCLEOTIDE SEQUENCE</scope>
    <source>
        <strain evidence="1">SCHI0047.S.3</strain>
    </source>
</reference>
<dbReference type="AlphaFoldDB" id="A0AAW4NL88"/>